<evidence type="ECO:0000313" key="7">
    <source>
        <dbReference type="EMBL" id="GFP59126.1"/>
    </source>
</evidence>
<dbReference type="EMBL" id="BLZH01000012">
    <property type="protein sequence ID" value="GFP59126.1"/>
    <property type="molecule type" value="Genomic_DNA"/>
</dbReference>
<dbReference type="InterPro" id="IPR001138">
    <property type="entry name" value="Zn2Cys6_DnaBD"/>
</dbReference>
<evidence type="ECO:0000313" key="8">
    <source>
        <dbReference type="Proteomes" id="UP000517252"/>
    </source>
</evidence>
<keyword evidence="2" id="KW-0862">Zinc</keyword>
<dbReference type="InterPro" id="IPR036864">
    <property type="entry name" value="Zn2-C6_fun-type_DNA-bd_sf"/>
</dbReference>
<dbReference type="Proteomes" id="UP000517252">
    <property type="component" value="Unassembled WGS sequence"/>
</dbReference>
<dbReference type="SUPFAM" id="SSF57701">
    <property type="entry name" value="Zn2/Cys6 DNA-binding domain"/>
    <property type="match status" value="1"/>
</dbReference>
<dbReference type="CDD" id="cd00067">
    <property type="entry name" value="GAL4"/>
    <property type="match status" value="1"/>
</dbReference>
<dbReference type="PANTHER" id="PTHR47660:SF2">
    <property type="entry name" value="TRANSCRIPTION FACTOR WITH C2H2 AND ZN(2)-CYS(6) DNA BINDING DOMAIN (EUROFUNG)"/>
    <property type="match status" value="1"/>
</dbReference>
<keyword evidence="5" id="KW-0539">Nucleus</keyword>
<sequence length="449" mass="49747">MPISRKKTCVQCRKAKARCSLTLPRCARCIDKGLSCEYAAVTIPRMAPYSIVATNTANDGRSGNLHGGATDFRRVSAKHGSQQVGVHQQLGVHPDPESGPLSESLGMATDSLPLAVDAPVLAPSLDSSDTWPATMQADLGAGGDMAFTIASMIEPCHNVMRFMSNIDMHVTHNPATDDANDARLRNPVNGSGTHSNVLAHDSSSCMLTSRRGLTANAILSTRTIFGQVCAYPAMMYESYDMETSVESMQAMTVYMLLQAQDTDTIVKNDVKFLLAALRHTCQKAHETLEYNTFVDTLDNPLDRKMWALYEATRRTICLIYTVEIFLEVRFSQHDFHSCQKFANAPLPCIRDLWEVPSTYEWKKRYNEFLRGRSAEKILTLGDYKLSQHLSAEEFVRNTTTGDSYGCITKDVLRWCEGLDQLGTLITLASALIKYELETSEIAVGYVKVP</sequence>
<protein>
    <recommendedName>
        <fullName evidence="6">Zn(2)-C6 fungal-type domain-containing protein</fullName>
    </recommendedName>
</protein>
<dbReference type="Gene3D" id="4.10.240.10">
    <property type="entry name" value="Zn(2)-C6 fungal-type DNA-binding domain"/>
    <property type="match status" value="1"/>
</dbReference>
<dbReference type="AlphaFoldDB" id="A0A6V8R4U4"/>
<reference evidence="7 8" key="1">
    <citation type="submission" date="2020-07" db="EMBL/GenBank/DDBJ databases">
        <title>Trichoderma asperellum IC-1 whole genome shotgun sequence.</title>
        <authorList>
            <person name="Kanamasa S."/>
            <person name="Takahashi H."/>
        </authorList>
    </citation>
    <scope>NUCLEOTIDE SEQUENCE [LARGE SCALE GENOMIC DNA]</scope>
    <source>
        <strain evidence="7 8">IC-1</strain>
    </source>
</reference>
<dbReference type="GO" id="GO:0000981">
    <property type="term" value="F:DNA-binding transcription factor activity, RNA polymerase II-specific"/>
    <property type="evidence" value="ECO:0007669"/>
    <property type="project" value="InterPro"/>
</dbReference>
<gene>
    <name evidence="7" type="ORF">TASIC1_0012012900</name>
</gene>
<evidence type="ECO:0000259" key="6">
    <source>
        <dbReference type="PROSITE" id="PS50048"/>
    </source>
</evidence>
<dbReference type="PROSITE" id="PS00463">
    <property type="entry name" value="ZN2_CY6_FUNGAL_1"/>
    <property type="match status" value="1"/>
</dbReference>
<dbReference type="PROSITE" id="PS50048">
    <property type="entry name" value="ZN2_CY6_FUNGAL_2"/>
    <property type="match status" value="1"/>
</dbReference>
<dbReference type="PANTHER" id="PTHR47660">
    <property type="entry name" value="TRANSCRIPTION FACTOR WITH C2H2 AND ZN(2)-CYS(6) DNA BINDING DOMAIN (EUROFUNG)-RELATED-RELATED"/>
    <property type="match status" value="1"/>
</dbReference>
<proteinExistence type="predicted"/>
<evidence type="ECO:0000256" key="3">
    <source>
        <dbReference type="ARBA" id="ARBA00023015"/>
    </source>
</evidence>
<dbReference type="Pfam" id="PF00172">
    <property type="entry name" value="Zn_clus"/>
    <property type="match status" value="1"/>
</dbReference>
<comment type="caution">
    <text evidence="7">The sequence shown here is derived from an EMBL/GenBank/DDBJ whole genome shotgun (WGS) entry which is preliminary data.</text>
</comment>
<keyword evidence="1" id="KW-0479">Metal-binding</keyword>
<keyword evidence="4" id="KW-0804">Transcription</keyword>
<dbReference type="SMART" id="SM00066">
    <property type="entry name" value="GAL4"/>
    <property type="match status" value="1"/>
</dbReference>
<evidence type="ECO:0000256" key="2">
    <source>
        <dbReference type="ARBA" id="ARBA00022833"/>
    </source>
</evidence>
<dbReference type="OrthoDB" id="5423818at2759"/>
<dbReference type="GO" id="GO:0008270">
    <property type="term" value="F:zinc ion binding"/>
    <property type="evidence" value="ECO:0007669"/>
    <property type="project" value="InterPro"/>
</dbReference>
<evidence type="ECO:0000256" key="5">
    <source>
        <dbReference type="ARBA" id="ARBA00023242"/>
    </source>
</evidence>
<feature type="domain" description="Zn(2)-C6 fungal-type" evidence="6">
    <location>
        <begin position="8"/>
        <end position="38"/>
    </location>
</feature>
<name>A0A6V8R4U4_TRIAP</name>
<evidence type="ECO:0000256" key="1">
    <source>
        <dbReference type="ARBA" id="ARBA00022723"/>
    </source>
</evidence>
<organism evidence="7 8">
    <name type="scientific">Trichoderma asperellum</name>
    <name type="common">Filamentous fungus</name>
    <dbReference type="NCBI Taxonomy" id="101201"/>
    <lineage>
        <taxon>Eukaryota</taxon>
        <taxon>Fungi</taxon>
        <taxon>Dikarya</taxon>
        <taxon>Ascomycota</taxon>
        <taxon>Pezizomycotina</taxon>
        <taxon>Sordariomycetes</taxon>
        <taxon>Hypocreomycetidae</taxon>
        <taxon>Hypocreales</taxon>
        <taxon>Hypocreaceae</taxon>
        <taxon>Trichoderma</taxon>
    </lineage>
</organism>
<keyword evidence="3" id="KW-0805">Transcription regulation</keyword>
<evidence type="ECO:0000256" key="4">
    <source>
        <dbReference type="ARBA" id="ARBA00023163"/>
    </source>
</evidence>
<accession>A0A6V8R4U4</accession>